<dbReference type="KEGG" id="cfus:CYFUS_009844"/>
<gene>
    <name evidence="3" type="ORF">CYFUS_009844</name>
</gene>
<keyword evidence="2" id="KW-0472">Membrane</keyword>
<protein>
    <submittedName>
        <fullName evidence="3">Uncharacterized protein</fullName>
    </submittedName>
</protein>
<dbReference type="EMBL" id="CP022098">
    <property type="protein sequence ID" value="ATB44357.1"/>
    <property type="molecule type" value="Genomic_DNA"/>
</dbReference>
<feature type="region of interest" description="Disordered" evidence="1">
    <location>
        <begin position="53"/>
        <end position="94"/>
    </location>
</feature>
<evidence type="ECO:0000256" key="1">
    <source>
        <dbReference type="SAM" id="MobiDB-lite"/>
    </source>
</evidence>
<keyword evidence="2" id="KW-1133">Transmembrane helix</keyword>
<evidence type="ECO:0000313" key="4">
    <source>
        <dbReference type="Proteomes" id="UP000217257"/>
    </source>
</evidence>
<sequence>MSSQPPGKLIVLPSARQHWHRERMRRRKMKVVFAGVSLLGLLVALMDVALETTEAPPGEGEEASWESGPHPTSGKGTSGRRDSGRDWFSTMGEP</sequence>
<accession>A0A250JLK1</accession>
<evidence type="ECO:0000256" key="2">
    <source>
        <dbReference type="SAM" id="Phobius"/>
    </source>
</evidence>
<reference evidence="3 4" key="1">
    <citation type="submission" date="2017-06" db="EMBL/GenBank/DDBJ databases">
        <title>Sequencing and comparative analysis of myxobacterial genomes.</title>
        <authorList>
            <person name="Rupp O."/>
            <person name="Goesmann A."/>
            <person name="Sogaard-Andersen L."/>
        </authorList>
    </citation>
    <scope>NUCLEOTIDE SEQUENCE [LARGE SCALE GENOMIC DNA]</scope>
    <source>
        <strain evidence="3 4">DSM 52655</strain>
    </source>
</reference>
<evidence type="ECO:0000313" key="3">
    <source>
        <dbReference type="EMBL" id="ATB44357.1"/>
    </source>
</evidence>
<feature type="transmembrane region" description="Helical" evidence="2">
    <location>
        <begin position="31"/>
        <end position="50"/>
    </location>
</feature>
<name>A0A250JLK1_9BACT</name>
<organism evidence="3 4">
    <name type="scientific">Cystobacter fuscus</name>
    <dbReference type="NCBI Taxonomy" id="43"/>
    <lineage>
        <taxon>Bacteria</taxon>
        <taxon>Pseudomonadati</taxon>
        <taxon>Myxococcota</taxon>
        <taxon>Myxococcia</taxon>
        <taxon>Myxococcales</taxon>
        <taxon>Cystobacterineae</taxon>
        <taxon>Archangiaceae</taxon>
        <taxon>Cystobacter</taxon>
    </lineage>
</organism>
<dbReference type="Proteomes" id="UP000217257">
    <property type="component" value="Chromosome"/>
</dbReference>
<proteinExistence type="predicted"/>
<keyword evidence="2" id="KW-0812">Transmembrane</keyword>
<dbReference type="AlphaFoldDB" id="A0A250JLK1"/>
<dbReference type="RefSeq" id="WP_157759123.1">
    <property type="nucleotide sequence ID" value="NZ_CP022098.1"/>
</dbReference>